<feature type="chain" id="PRO_5043696981" evidence="1">
    <location>
        <begin position="24"/>
        <end position="254"/>
    </location>
</feature>
<comment type="caution">
    <text evidence="2">The sequence shown here is derived from an EMBL/GenBank/DDBJ whole genome shotgun (WGS) entry which is preliminary data.</text>
</comment>
<dbReference type="InterPro" id="IPR021454">
    <property type="entry name" value="DUF3105"/>
</dbReference>
<keyword evidence="3" id="KW-1185">Reference proteome</keyword>
<dbReference type="AlphaFoldDB" id="A0AAV4HW75"/>
<proteinExistence type="predicted"/>
<dbReference type="Proteomes" id="UP000762676">
    <property type="component" value="Unassembled WGS sequence"/>
</dbReference>
<dbReference type="PANTHER" id="PTHR34179">
    <property type="entry name" value="TUMOR PROTEIN P53-INDUCIBLE PROTEIN 13"/>
    <property type="match status" value="1"/>
</dbReference>
<sequence length="254" mass="28566">MRHLAVQVVILGVVVLCCHVTSASVARRTTEDPHGGVRMGVPSAFCDNGKINISVDWDPESTEEFTCLEETTRATGKNLHYYHCDEKADKPIHKCLPDEINYADDLPTSGTHRPLWPVYGEYKYVPPQRWLHSLEHGGLVFLYHPCADRDEIEAFKSLARGCLHRQVTSPYKKLPPDMNFAVLAWKCKLVLSDLDIDLITRFAKARALKGPEAVSADGQYSAGLLRRAQFVTDLRDYKICPQVHGRKLTQAHAT</sequence>
<dbReference type="EMBL" id="BMAT01009228">
    <property type="protein sequence ID" value="GFS02177.1"/>
    <property type="molecule type" value="Genomic_DNA"/>
</dbReference>
<protein>
    <submittedName>
        <fullName evidence="2">Tumor protein p53-inducible protein 13</fullName>
    </submittedName>
</protein>
<gene>
    <name evidence="2" type="ORF">ElyMa_004600700</name>
</gene>
<reference evidence="2 3" key="1">
    <citation type="journal article" date="2021" name="Elife">
        <title>Chloroplast acquisition without the gene transfer in kleptoplastic sea slugs, Plakobranchus ocellatus.</title>
        <authorList>
            <person name="Maeda T."/>
            <person name="Takahashi S."/>
            <person name="Yoshida T."/>
            <person name="Shimamura S."/>
            <person name="Takaki Y."/>
            <person name="Nagai Y."/>
            <person name="Toyoda A."/>
            <person name="Suzuki Y."/>
            <person name="Arimoto A."/>
            <person name="Ishii H."/>
            <person name="Satoh N."/>
            <person name="Nishiyama T."/>
            <person name="Hasebe M."/>
            <person name="Maruyama T."/>
            <person name="Minagawa J."/>
            <person name="Obokata J."/>
            <person name="Shigenobu S."/>
        </authorList>
    </citation>
    <scope>NUCLEOTIDE SEQUENCE [LARGE SCALE GENOMIC DNA]</scope>
</reference>
<name>A0AAV4HW75_9GAST</name>
<dbReference type="Pfam" id="PF11303">
    <property type="entry name" value="DUF3105"/>
    <property type="match status" value="1"/>
</dbReference>
<evidence type="ECO:0000313" key="2">
    <source>
        <dbReference type="EMBL" id="GFS02177.1"/>
    </source>
</evidence>
<feature type="signal peptide" evidence="1">
    <location>
        <begin position="1"/>
        <end position="23"/>
    </location>
</feature>
<accession>A0AAV4HW75</accession>
<evidence type="ECO:0000313" key="3">
    <source>
        <dbReference type="Proteomes" id="UP000762676"/>
    </source>
</evidence>
<keyword evidence="1" id="KW-0732">Signal</keyword>
<dbReference type="GO" id="GO:0005737">
    <property type="term" value="C:cytoplasm"/>
    <property type="evidence" value="ECO:0007669"/>
    <property type="project" value="TreeGrafter"/>
</dbReference>
<dbReference type="PANTHER" id="PTHR34179:SF1">
    <property type="entry name" value="TUMOR PROTEIN P53-INDUCIBLE PROTEIN 13"/>
    <property type="match status" value="1"/>
</dbReference>
<organism evidence="2 3">
    <name type="scientific">Elysia marginata</name>
    <dbReference type="NCBI Taxonomy" id="1093978"/>
    <lineage>
        <taxon>Eukaryota</taxon>
        <taxon>Metazoa</taxon>
        <taxon>Spiralia</taxon>
        <taxon>Lophotrochozoa</taxon>
        <taxon>Mollusca</taxon>
        <taxon>Gastropoda</taxon>
        <taxon>Heterobranchia</taxon>
        <taxon>Euthyneura</taxon>
        <taxon>Panpulmonata</taxon>
        <taxon>Sacoglossa</taxon>
        <taxon>Placobranchoidea</taxon>
        <taxon>Plakobranchidae</taxon>
        <taxon>Elysia</taxon>
    </lineage>
</organism>
<evidence type="ECO:0000256" key="1">
    <source>
        <dbReference type="SAM" id="SignalP"/>
    </source>
</evidence>